<proteinExistence type="predicted"/>
<protein>
    <recommendedName>
        <fullName evidence="3">ERAP1-like C-terminal domain-containing protein</fullName>
    </recommendedName>
</protein>
<organism evidence="1 2">
    <name type="scientific">Stentor coeruleus</name>
    <dbReference type="NCBI Taxonomy" id="5963"/>
    <lineage>
        <taxon>Eukaryota</taxon>
        <taxon>Sar</taxon>
        <taxon>Alveolata</taxon>
        <taxon>Ciliophora</taxon>
        <taxon>Postciliodesmatophora</taxon>
        <taxon>Heterotrichea</taxon>
        <taxon>Heterotrichida</taxon>
        <taxon>Stentoridae</taxon>
        <taxon>Stentor</taxon>
    </lineage>
</organism>
<dbReference type="EMBL" id="MPUH01001765">
    <property type="protein sequence ID" value="OMJ66277.1"/>
    <property type="molecule type" value="Genomic_DNA"/>
</dbReference>
<sequence>MLKIGSFLRRFYFGARDLAMWKHDMMVSMVPNFMNCRQHLDFLNTNEGQIPPKVLGDMMTQIAGFELDLDEYWPDICKHVKKIISDYDRHVITELYRVTRAMGKVGEGNQEFWDLIEKKFMEDGLVRYLNESEAAKLLWAMCNVGRGSDTLWKRLENEISRHYVTMETEDLNEAIYALEVSGKGDSNIILKLKSRVQANKLALLP</sequence>
<accession>A0A1R2AP52</accession>
<gene>
    <name evidence="1" type="ORF">SteCoe_36942</name>
</gene>
<dbReference type="Proteomes" id="UP000187209">
    <property type="component" value="Unassembled WGS sequence"/>
</dbReference>
<comment type="caution">
    <text evidence="1">The sequence shown here is derived from an EMBL/GenBank/DDBJ whole genome shotgun (WGS) entry which is preliminary data.</text>
</comment>
<evidence type="ECO:0000313" key="2">
    <source>
        <dbReference type="Proteomes" id="UP000187209"/>
    </source>
</evidence>
<keyword evidence="2" id="KW-1185">Reference proteome</keyword>
<dbReference type="OrthoDB" id="290851at2759"/>
<evidence type="ECO:0000313" key="1">
    <source>
        <dbReference type="EMBL" id="OMJ66277.1"/>
    </source>
</evidence>
<evidence type="ECO:0008006" key="3">
    <source>
        <dbReference type="Google" id="ProtNLM"/>
    </source>
</evidence>
<name>A0A1R2AP52_9CILI</name>
<reference evidence="1 2" key="1">
    <citation type="submission" date="2016-11" db="EMBL/GenBank/DDBJ databases">
        <title>The macronuclear genome of Stentor coeruleus: a giant cell with tiny introns.</title>
        <authorList>
            <person name="Slabodnick M."/>
            <person name="Ruby J.G."/>
            <person name="Reiff S.B."/>
            <person name="Swart E.C."/>
            <person name="Gosai S."/>
            <person name="Prabakaran S."/>
            <person name="Witkowska E."/>
            <person name="Larue G.E."/>
            <person name="Fisher S."/>
            <person name="Freeman R.M."/>
            <person name="Gunawardena J."/>
            <person name="Chu W."/>
            <person name="Stover N.A."/>
            <person name="Gregory B.D."/>
            <person name="Nowacki M."/>
            <person name="Derisi J."/>
            <person name="Roy S.W."/>
            <person name="Marshall W.F."/>
            <person name="Sood P."/>
        </authorList>
    </citation>
    <scope>NUCLEOTIDE SEQUENCE [LARGE SCALE GENOMIC DNA]</scope>
    <source>
        <strain evidence="1">WM001</strain>
    </source>
</reference>
<dbReference type="AlphaFoldDB" id="A0A1R2AP52"/>